<comment type="function">
    <text evidence="8">Catalyzes the phosphorylation of D-xylulose to D-xylulose 5-phosphate.</text>
</comment>
<dbReference type="Proteomes" id="UP001596002">
    <property type="component" value="Unassembled WGS sequence"/>
</dbReference>
<dbReference type="PIRSF" id="PIRSF000538">
    <property type="entry name" value="GlpK"/>
    <property type="match status" value="1"/>
</dbReference>
<name>A0ABV9Q0L2_9BACL</name>
<evidence type="ECO:0000256" key="8">
    <source>
        <dbReference type="HAMAP-Rule" id="MF_02220"/>
    </source>
</evidence>
<comment type="caution">
    <text evidence="13">The sequence shown here is derived from an EMBL/GenBank/DDBJ whole genome shotgun (WGS) entry which is preliminary data.</text>
</comment>
<evidence type="ECO:0000256" key="2">
    <source>
        <dbReference type="ARBA" id="ARBA00022629"/>
    </source>
</evidence>
<comment type="catalytic activity">
    <reaction evidence="8 10">
        <text>D-xylulose + ATP = D-xylulose 5-phosphate + ADP + H(+)</text>
        <dbReference type="Rhea" id="RHEA:10964"/>
        <dbReference type="ChEBI" id="CHEBI:15378"/>
        <dbReference type="ChEBI" id="CHEBI:17140"/>
        <dbReference type="ChEBI" id="CHEBI:30616"/>
        <dbReference type="ChEBI" id="CHEBI:57737"/>
        <dbReference type="ChEBI" id="CHEBI:456216"/>
        <dbReference type="EC" id="2.7.1.17"/>
    </reaction>
</comment>
<feature type="binding site" evidence="8">
    <location>
        <begin position="82"/>
        <end position="83"/>
    </location>
    <ligand>
        <name>substrate</name>
    </ligand>
</feature>
<gene>
    <name evidence="8 10 13" type="primary">xylB</name>
    <name evidence="13" type="ORF">ACFO8Q_05135</name>
</gene>
<accession>A0ABV9Q0L2</accession>
<dbReference type="PROSITE" id="PS00933">
    <property type="entry name" value="FGGY_KINASES_1"/>
    <property type="match status" value="1"/>
</dbReference>
<reference evidence="14" key="1">
    <citation type="journal article" date="2019" name="Int. J. Syst. Evol. Microbiol.">
        <title>The Global Catalogue of Microorganisms (GCM) 10K type strain sequencing project: providing services to taxonomists for standard genome sequencing and annotation.</title>
        <authorList>
            <consortium name="The Broad Institute Genomics Platform"/>
            <consortium name="The Broad Institute Genome Sequencing Center for Infectious Disease"/>
            <person name="Wu L."/>
            <person name="Ma J."/>
        </authorList>
    </citation>
    <scope>NUCLEOTIDE SEQUENCE [LARGE SCALE GENOMIC DNA]</scope>
    <source>
        <strain evidence="14">WYCCWR 12678</strain>
    </source>
</reference>
<comment type="similarity">
    <text evidence="1 8 9">Belongs to the FGGY kinase family.</text>
</comment>
<evidence type="ECO:0000313" key="13">
    <source>
        <dbReference type="EMBL" id="MFC4766757.1"/>
    </source>
</evidence>
<dbReference type="InterPro" id="IPR043129">
    <property type="entry name" value="ATPase_NBD"/>
</dbReference>
<dbReference type="InterPro" id="IPR018483">
    <property type="entry name" value="Carb_kinase_FGGY_CS"/>
</dbReference>
<evidence type="ECO:0000256" key="1">
    <source>
        <dbReference type="ARBA" id="ARBA00009156"/>
    </source>
</evidence>
<evidence type="ECO:0000256" key="9">
    <source>
        <dbReference type="RuleBase" id="RU003733"/>
    </source>
</evidence>
<feature type="active site" description="Proton acceptor" evidence="8">
    <location>
        <position position="241"/>
    </location>
</feature>
<keyword evidence="5 8" id="KW-0418">Kinase</keyword>
<evidence type="ECO:0000256" key="3">
    <source>
        <dbReference type="ARBA" id="ARBA00022679"/>
    </source>
</evidence>
<evidence type="ECO:0000259" key="11">
    <source>
        <dbReference type="Pfam" id="PF00370"/>
    </source>
</evidence>
<dbReference type="InterPro" id="IPR018485">
    <property type="entry name" value="FGGY_C"/>
</dbReference>
<dbReference type="HAMAP" id="MF_02220">
    <property type="entry name" value="XylB"/>
    <property type="match status" value="1"/>
</dbReference>
<protein>
    <recommendedName>
        <fullName evidence="8 10">Xylulose kinase</fullName>
        <shortName evidence="8 10">Xylulokinase</shortName>
        <ecNumber evidence="8 10">2.7.1.17</ecNumber>
    </recommendedName>
</protein>
<evidence type="ECO:0000256" key="5">
    <source>
        <dbReference type="ARBA" id="ARBA00022777"/>
    </source>
</evidence>
<evidence type="ECO:0000259" key="12">
    <source>
        <dbReference type="Pfam" id="PF02782"/>
    </source>
</evidence>
<dbReference type="NCBIfam" id="TIGR01312">
    <property type="entry name" value="XylB"/>
    <property type="match status" value="1"/>
</dbReference>
<proteinExistence type="inferred from homology"/>
<dbReference type="PANTHER" id="PTHR43095">
    <property type="entry name" value="SUGAR KINASE"/>
    <property type="match status" value="1"/>
</dbReference>
<dbReference type="EMBL" id="JBHSHC010000029">
    <property type="protein sequence ID" value="MFC4766757.1"/>
    <property type="molecule type" value="Genomic_DNA"/>
</dbReference>
<dbReference type="InterPro" id="IPR000577">
    <property type="entry name" value="Carb_kinase_FGGY"/>
</dbReference>
<dbReference type="Gene3D" id="3.30.420.40">
    <property type="match status" value="2"/>
</dbReference>
<dbReference type="InterPro" id="IPR050406">
    <property type="entry name" value="FGGY_Carb_Kinase"/>
</dbReference>
<organism evidence="13 14">
    <name type="scientific">Effusibacillus consociatus</name>
    <dbReference type="NCBI Taxonomy" id="1117041"/>
    <lineage>
        <taxon>Bacteria</taxon>
        <taxon>Bacillati</taxon>
        <taxon>Bacillota</taxon>
        <taxon>Bacilli</taxon>
        <taxon>Bacillales</taxon>
        <taxon>Alicyclobacillaceae</taxon>
        <taxon>Effusibacillus</taxon>
    </lineage>
</organism>
<evidence type="ECO:0000256" key="10">
    <source>
        <dbReference type="RuleBase" id="RU364073"/>
    </source>
</evidence>
<dbReference type="RefSeq" id="WP_380024652.1">
    <property type="nucleotide sequence ID" value="NZ_JBHSHC010000029.1"/>
</dbReference>
<keyword evidence="6 8" id="KW-0067">ATP-binding</keyword>
<dbReference type="PANTHER" id="PTHR43095:SF5">
    <property type="entry name" value="XYLULOSE KINASE"/>
    <property type="match status" value="1"/>
</dbReference>
<dbReference type="InterPro" id="IPR018484">
    <property type="entry name" value="FGGY_N"/>
</dbReference>
<dbReference type="Pfam" id="PF00370">
    <property type="entry name" value="FGGY_N"/>
    <property type="match status" value="1"/>
</dbReference>
<dbReference type="GO" id="GO:0004856">
    <property type="term" value="F:D-xylulokinase activity"/>
    <property type="evidence" value="ECO:0007669"/>
    <property type="project" value="UniProtKB-EC"/>
</dbReference>
<dbReference type="Pfam" id="PF02782">
    <property type="entry name" value="FGGY_C"/>
    <property type="match status" value="1"/>
</dbReference>
<evidence type="ECO:0000256" key="6">
    <source>
        <dbReference type="ARBA" id="ARBA00022840"/>
    </source>
</evidence>
<dbReference type="EC" id="2.7.1.17" evidence="8 10"/>
<feature type="domain" description="Carbohydrate kinase FGGY N-terminal" evidence="11">
    <location>
        <begin position="6"/>
        <end position="248"/>
    </location>
</feature>
<dbReference type="PROSITE" id="PS00445">
    <property type="entry name" value="FGGY_KINASES_2"/>
    <property type="match status" value="1"/>
</dbReference>
<feature type="domain" description="Carbohydrate kinase FGGY C-terminal" evidence="12">
    <location>
        <begin position="258"/>
        <end position="447"/>
    </location>
</feature>
<keyword evidence="14" id="KW-1185">Reference proteome</keyword>
<sequence>MSRELLVGIDIGTQGTKAIAIDLAGVIQGTGYSSYQFEVPQPGWSEQHPDLWWNGVIDALTQLWEKGIRPQDVQGIGAAGQMHSSVLLSEKKEVLGTAILWNDVRTAVECREIESLVGEKRIYDITRNSVLPGFTAPKLLWIRKHQPERYERIRHVLLPKDYIVFRLSGELSGDVSDASGTGLFNVADRQWADDVIRELGIPRTWMPEVHESSTVVGYVTGEAAKVTGLKKGTPIVAGAGDNAAAALGNGIFKEGTGLVSVGTSGIVLMPLQRIPDVSDMDPDLKTLHMFCHCLPDTWHAMGVTLSAGMSLRWLRDSFKFASYDQMLAGTAEIAPGAEDLFFLPYLNGERTPHNDPNARGVFFGMHFGHTMEHFVRAVLEGVAYSLRDCLELIKRLQPHSEIKEMFLTGGAVKSPEWSQILADVLTCRLIGYEEREGPAFGAALLAGLGTGIWKQPQELPGQSGVPRITEVNSEIADRYDRLYPIYRDLYPSLRPVFQTLHARK</sequence>
<dbReference type="CDD" id="cd07808">
    <property type="entry name" value="ASKHA_NBD_FGGY_EcXK-like"/>
    <property type="match status" value="1"/>
</dbReference>
<feature type="site" description="Important for activity" evidence="8">
    <location>
        <position position="10"/>
    </location>
</feature>
<keyword evidence="7 8" id="KW-0119">Carbohydrate metabolism</keyword>
<keyword evidence="4 8" id="KW-0547">Nucleotide-binding</keyword>
<dbReference type="SUPFAM" id="SSF53067">
    <property type="entry name" value="Actin-like ATPase domain"/>
    <property type="match status" value="2"/>
</dbReference>
<dbReference type="InterPro" id="IPR006000">
    <property type="entry name" value="Xylulokinase"/>
</dbReference>
<keyword evidence="3 8" id="KW-0808">Transferase</keyword>
<evidence type="ECO:0000256" key="4">
    <source>
        <dbReference type="ARBA" id="ARBA00022741"/>
    </source>
</evidence>
<evidence type="ECO:0000313" key="14">
    <source>
        <dbReference type="Proteomes" id="UP001596002"/>
    </source>
</evidence>
<keyword evidence="2 8" id="KW-0859">Xylose metabolism</keyword>
<evidence type="ECO:0000256" key="7">
    <source>
        <dbReference type="ARBA" id="ARBA00023277"/>
    </source>
</evidence>